<evidence type="ECO:0000256" key="1">
    <source>
        <dbReference type="SAM" id="MobiDB-lite"/>
    </source>
</evidence>
<dbReference type="RefSeq" id="XP_033601682.1">
    <property type="nucleotide sequence ID" value="XM_033746877.1"/>
</dbReference>
<accession>A0A6A6WDP3</accession>
<organism evidence="2 3">
    <name type="scientific">Pseudovirgaria hyperparasitica</name>
    <dbReference type="NCBI Taxonomy" id="470096"/>
    <lineage>
        <taxon>Eukaryota</taxon>
        <taxon>Fungi</taxon>
        <taxon>Dikarya</taxon>
        <taxon>Ascomycota</taxon>
        <taxon>Pezizomycotina</taxon>
        <taxon>Dothideomycetes</taxon>
        <taxon>Dothideomycetes incertae sedis</taxon>
        <taxon>Acrospermales</taxon>
        <taxon>Acrospermaceae</taxon>
        <taxon>Pseudovirgaria</taxon>
    </lineage>
</organism>
<proteinExistence type="predicted"/>
<evidence type="ECO:0008006" key="4">
    <source>
        <dbReference type="Google" id="ProtNLM"/>
    </source>
</evidence>
<dbReference type="GeneID" id="54487931"/>
<reference evidence="2" key="1">
    <citation type="journal article" date="2020" name="Stud. Mycol.">
        <title>101 Dothideomycetes genomes: a test case for predicting lifestyles and emergence of pathogens.</title>
        <authorList>
            <person name="Haridas S."/>
            <person name="Albert R."/>
            <person name="Binder M."/>
            <person name="Bloem J."/>
            <person name="Labutti K."/>
            <person name="Salamov A."/>
            <person name="Andreopoulos B."/>
            <person name="Baker S."/>
            <person name="Barry K."/>
            <person name="Bills G."/>
            <person name="Bluhm B."/>
            <person name="Cannon C."/>
            <person name="Castanera R."/>
            <person name="Culley D."/>
            <person name="Daum C."/>
            <person name="Ezra D."/>
            <person name="Gonzalez J."/>
            <person name="Henrissat B."/>
            <person name="Kuo A."/>
            <person name="Liang C."/>
            <person name="Lipzen A."/>
            <person name="Lutzoni F."/>
            <person name="Magnuson J."/>
            <person name="Mondo S."/>
            <person name="Nolan M."/>
            <person name="Ohm R."/>
            <person name="Pangilinan J."/>
            <person name="Park H.-J."/>
            <person name="Ramirez L."/>
            <person name="Alfaro M."/>
            <person name="Sun H."/>
            <person name="Tritt A."/>
            <person name="Yoshinaga Y."/>
            <person name="Zwiers L.-H."/>
            <person name="Turgeon B."/>
            <person name="Goodwin S."/>
            <person name="Spatafora J."/>
            <person name="Crous P."/>
            <person name="Grigoriev I."/>
        </authorList>
    </citation>
    <scope>NUCLEOTIDE SEQUENCE</scope>
    <source>
        <strain evidence="2">CBS 121739</strain>
    </source>
</reference>
<keyword evidence="3" id="KW-1185">Reference proteome</keyword>
<feature type="region of interest" description="Disordered" evidence="1">
    <location>
        <begin position="833"/>
        <end position="863"/>
    </location>
</feature>
<dbReference type="Proteomes" id="UP000799437">
    <property type="component" value="Unassembled WGS sequence"/>
</dbReference>
<feature type="region of interest" description="Disordered" evidence="1">
    <location>
        <begin position="369"/>
        <end position="389"/>
    </location>
</feature>
<name>A0A6A6WDP3_9PEZI</name>
<protein>
    <recommendedName>
        <fullName evidence="4">MYND-type zinc finger protein samB</fullName>
    </recommendedName>
</protein>
<evidence type="ECO:0000313" key="3">
    <source>
        <dbReference type="Proteomes" id="UP000799437"/>
    </source>
</evidence>
<sequence length="863" mass="97011">MSLAGDDRHSSRALKRAAQKIDKANGYLVKAHYVEAEGLYTEEVLTRTSPGHACAFIGRALAHLLLDYPELAAMDAYRAMHAANIGMIDEQENLWRDQIEHFLKYMNIAADVREEPWTLPPTCYIARGELPWLNTKLGSIRIFLSEVDFPDDVDILVQNYSNFCYGLKMKARYLLALSLYQLGGGAAKSALDVMVDAHDEATCSSDEREQLFSLESEIFSSLAKQQKEEASAGLNLQRNTSTPLINELMEMKYTRIPRCLYPWDTYNYIETTGKFNETLKKLNKSALNGNKNVSIRGESLQVLNLHLCAEDNLTEEEEQIFCERSTWMVGSVSTILYGNDPTCEGCFASLTASRELLEKAYRDALCVNDKRDPTSRSPGPSMSPEPTAPPVVVGVTEVSEDDEAYQDDQDDSFTTIAEGSFEAPTQRTVQRLTVEPSEGFSVCDSCMDVPFCCKDCWAATTDLHHADTCGLKLDGWIRDTTSPKEMVGVPTPHEARMSSLLLLRIIAQTSGTRQHPLAHAGVQLLNLNCQEAPSLYRHCNFTPAPLHYTFPDKYNCKNQALRFPESPGSTDHLAPWHFDLNIRKPFEFLMKIGGAKLAFEVKNYDGWMLNTMLLKIWDNMDTTIGARFKKLYNDDGSICSQRPLARYKSVAEYVMGETRQLIPGRIWQDENFREKQLWVGSLYPIASILRVEGQGNHGLKANCVLYERNGRVVCRSIGRNKDDRKDSAMAHPINTGDVLVREFVIRPWIEENDDLDDILDDANTKASTDIDMSESRDFTVRTPATVNERRLQSVETRLRRVISTERYSIDAVMMDALEAEAALAEMSVVAPDEDMPDVAPLPPPSRGSPEHERGNTCHCMSGE</sequence>
<dbReference type="EMBL" id="ML996570">
    <property type="protein sequence ID" value="KAF2759231.1"/>
    <property type="molecule type" value="Genomic_DNA"/>
</dbReference>
<dbReference type="OrthoDB" id="438641at2759"/>
<evidence type="ECO:0000313" key="2">
    <source>
        <dbReference type="EMBL" id="KAF2759231.1"/>
    </source>
</evidence>
<gene>
    <name evidence="2" type="ORF">EJ05DRAFT_499650</name>
</gene>
<dbReference type="AlphaFoldDB" id="A0A6A6WDP3"/>